<sequence length="114" mass="12380">MSPTKEDSATSSALGNVGNDGVDRSQDTATTRKQQRLARRQTLSFQAEMSFGQCDPEEEEVKVFSSFPGTSKSTTTSGLTPSVHKAPPVGESEFSGPEGRWWNRSLLGFCFASR</sequence>
<organism evidence="2 3">
    <name type="scientific">Fusarium tricinctum</name>
    <dbReference type="NCBI Taxonomy" id="61284"/>
    <lineage>
        <taxon>Eukaryota</taxon>
        <taxon>Fungi</taxon>
        <taxon>Dikarya</taxon>
        <taxon>Ascomycota</taxon>
        <taxon>Pezizomycotina</taxon>
        <taxon>Sordariomycetes</taxon>
        <taxon>Hypocreomycetidae</taxon>
        <taxon>Hypocreales</taxon>
        <taxon>Nectriaceae</taxon>
        <taxon>Fusarium</taxon>
        <taxon>Fusarium tricinctum species complex</taxon>
    </lineage>
</organism>
<proteinExistence type="predicted"/>
<dbReference type="EMBL" id="JAGPXF010000001">
    <property type="protein sequence ID" value="KAH7263095.1"/>
    <property type="molecule type" value="Genomic_DNA"/>
</dbReference>
<accession>A0A8K0SAD3</accession>
<evidence type="ECO:0000313" key="2">
    <source>
        <dbReference type="EMBL" id="KAH7263095.1"/>
    </source>
</evidence>
<reference evidence="2" key="1">
    <citation type="journal article" date="2021" name="Nat. Commun.">
        <title>Genetic determinants of endophytism in the Arabidopsis root mycobiome.</title>
        <authorList>
            <person name="Mesny F."/>
            <person name="Miyauchi S."/>
            <person name="Thiergart T."/>
            <person name="Pickel B."/>
            <person name="Atanasova L."/>
            <person name="Karlsson M."/>
            <person name="Huettel B."/>
            <person name="Barry K.W."/>
            <person name="Haridas S."/>
            <person name="Chen C."/>
            <person name="Bauer D."/>
            <person name="Andreopoulos W."/>
            <person name="Pangilinan J."/>
            <person name="LaButti K."/>
            <person name="Riley R."/>
            <person name="Lipzen A."/>
            <person name="Clum A."/>
            <person name="Drula E."/>
            <person name="Henrissat B."/>
            <person name="Kohler A."/>
            <person name="Grigoriev I.V."/>
            <person name="Martin F.M."/>
            <person name="Hacquard S."/>
        </authorList>
    </citation>
    <scope>NUCLEOTIDE SEQUENCE</scope>
    <source>
        <strain evidence="2">MPI-SDFR-AT-0068</strain>
    </source>
</reference>
<feature type="region of interest" description="Disordered" evidence="1">
    <location>
        <begin position="1"/>
        <end position="41"/>
    </location>
</feature>
<dbReference type="OrthoDB" id="5096019at2759"/>
<comment type="caution">
    <text evidence="2">The sequence shown here is derived from an EMBL/GenBank/DDBJ whole genome shotgun (WGS) entry which is preliminary data.</text>
</comment>
<feature type="region of interest" description="Disordered" evidence="1">
    <location>
        <begin position="62"/>
        <end position="97"/>
    </location>
</feature>
<feature type="compositionally biased region" description="Low complexity" evidence="1">
    <location>
        <begin position="64"/>
        <end position="82"/>
    </location>
</feature>
<evidence type="ECO:0000256" key="1">
    <source>
        <dbReference type="SAM" id="MobiDB-lite"/>
    </source>
</evidence>
<dbReference type="AlphaFoldDB" id="A0A8K0SAD3"/>
<evidence type="ECO:0000313" key="3">
    <source>
        <dbReference type="Proteomes" id="UP000813427"/>
    </source>
</evidence>
<keyword evidence="3" id="KW-1185">Reference proteome</keyword>
<gene>
    <name evidence="2" type="ORF">BKA59DRAFT_551278</name>
</gene>
<name>A0A8K0SAD3_9HYPO</name>
<protein>
    <submittedName>
        <fullName evidence="2">Uncharacterized protein</fullName>
    </submittedName>
</protein>
<dbReference type="Proteomes" id="UP000813427">
    <property type="component" value="Unassembled WGS sequence"/>
</dbReference>